<reference evidence="1" key="1">
    <citation type="submission" date="2022-01" db="EMBL/GenBank/DDBJ databases">
        <title>Genome Sequence Resource for Two Populations of Ditylenchus destructor, the Migratory Endoparasitic Phytonematode.</title>
        <authorList>
            <person name="Zhang H."/>
            <person name="Lin R."/>
            <person name="Xie B."/>
        </authorList>
    </citation>
    <scope>NUCLEOTIDE SEQUENCE</scope>
    <source>
        <strain evidence="1">BazhouSP</strain>
    </source>
</reference>
<evidence type="ECO:0000313" key="1">
    <source>
        <dbReference type="EMBL" id="KAI1702680.1"/>
    </source>
</evidence>
<keyword evidence="2" id="KW-1185">Reference proteome</keyword>
<name>A0AAD4MVH6_9BILA</name>
<organism evidence="1 2">
    <name type="scientific">Ditylenchus destructor</name>
    <dbReference type="NCBI Taxonomy" id="166010"/>
    <lineage>
        <taxon>Eukaryota</taxon>
        <taxon>Metazoa</taxon>
        <taxon>Ecdysozoa</taxon>
        <taxon>Nematoda</taxon>
        <taxon>Chromadorea</taxon>
        <taxon>Rhabditida</taxon>
        <taxon>Tylenchina</taxon>
        <taxon>Tylenchomorpha</taxon>
        <taxon>Sphaerularioidea</taxon>
        <taxon>Anguinidae</taxon>
        <taxon>Anguininae</taxon>
        <taxon>Ditylenchus</taxon>
    </lineage>
</organism>
<sequence length="81" mass="9517">MFCPIVCARESSVVGVHDCSINPPCIHPVTRKRLPRVDIQNERTGDDFFYCQCARLVKEKPSQNGENYFRNYYNSRPSYWL</sequence>
<proteinExistence type="predicted"/>
<gene>
    <name evidence="1" type="ORF">DdX_15359</name>
</gene>
<protein>
    <submittedName>
        <fullName evidence="1">Uncharacterized protein</fullName>
    </submittedName>
</protein>
<accession>A0AAD4MVH6</accession>
<comment type="caution">
    <text evidence="1">The sequence shown here is derived from an EMBL/GenBank/DDBJ whole genome shotgun (WGS) entry which is preliminary data.</text>
</comment>
<evidence type="ECO:0000313" key="2">
    <source>
        <dbReference type="Proteomes" id="UP001201812"/>
    </source>
</evidence>
<dbReference type="AlphaFoldDB" id="A0AAD4MVH6"/>
<dbReference type="EMBL" id="JAKKPZ010000095">
    <property type="protein sequence ID" value="KAI1702680.1"/>
    <property type="molecule type" value="Genomic_DNA"/>
</dbReference>
<dbReference type="Proteomes" id="UP001201812">
    <property type="component" value="Unassembled WGS sequence"/>
</dbReference>